<organism evidence="1 3">
    <name type="scientific">Gordonia spumicola</name>
    <dbReference type="NCBI Taxonomy" id="589161"/>
    <lineage>
        <taxon>Bacteria</taxon>
        <taxon>Bacillati</taxon>
        <taxon>Actinomycetota</taxon>
        <taxon>Actinomycetes</taxon>
        <taxon>Mycobacteriales</taxon>
        <taxon>Gordoniaceae</taxon>
        <taxon>Gordonia</taxon>
    </lineage>
</organism>
<dbReference type="AlphaFoldDB" id="A0A7I9V480"/>
<sequence length="60" mass="6515">MTATKLAWAPTFRSGGDVTPLSVTVLDHTDREVLVTVWDDRFGETAVWRVAADAVIEVAA</sequence>
<keyword evidence="3" id="KW-1185">Reference proteome</keyword>
<dbReference type="Proteomes" id="UP000444960">
    <property type="component" value="Unassembled WGS sequence"/>
</dbReference>
<protein>
    <submittedName>
        <fullName evidence="1">Uncharacterized protein</fullName>
    </submittedName>
</protein>
<evidence type="ECO:0000313" key="2">
    <source>
        <dbReference type="EMBL" id="GEE04157.1"/>
    </source>
</evidence>
<comment type="caution">
    <text evidence="1">The sequence shown here is derived from an EMBL/GenBank/DDBJ whole genome shotgun (WGS) entry which is preliminary data.</text>
</comment>
<name>A0A7I9V480_9ACTN</name>
<dbReference type="EMBL" id="BJOV01000002">
    <property type="protein sequence ID" value="GEE00228.1"/>
    <property type="molecule type" value="Genomic_DNA"/>
</dbReference>
<reference evidence="3" key="1">
    <citation type="submission" date="2019-06" db="EMBL/GenBank/DDBJ databases">
        <title>Gordonia isolated from sludge of a wastewater treatment plant.</title>
        <authorList>
            <person name="Tamura T."/>
            <person name="Aoyama K."/>
            <person name="Kang Y."/>
            <person name="Saito S."/>
            <person name="Akiyama N."/>
            <person name="Yazawa K."/>
            <person name="Gonoi T."/>
            <person name="Mikami Y."/>
        </authorList>
    </citation>
    <scope>NUCLEOTIDE SEQUENCE [LARGE SCALE GENOMIC DNA]</scope>
    <source>
        <strain evidence="3">NBRC 107696</strain>
    </source>
</reference>
<gene>
    <name evidence="1" type="ORF">nbrc107696_06740</name>
    <name evidence="2" type="ORF">nbrc107696_46030</name>
</gene>
<proteinExistence type="predicted"/>
<reference evidence="1" key="2">
    <citation type="journal article" date="2020" name="Int. J. Syst. Evol. Microbiol.">
        <title>Gordonia crocea sp. nov. and Gordonia spumicola sp. nov. isolated from sludge of a wastewater treatment plant.</title>
        <authorList>
            <person name="Tamura T."/>
            <person name="Saito S."/>
            <person name="Hamada M."/>
            <person name="Kang Y."/>
            <person name="Hoshino Y."/>
            <person name="Gonoi T."/>
            <person name="Mikami Y."/>
            <person name="Yaguchi T."/>
        </authorList>
    </citation>
    <scope>NUCLEOTIDE SEQUENCE</scope>
    <source>
        <strain evidence="1">NBRC 107696</strain>
    </source>
</reference>
<dbReference type="EMBL" id="BJOV01000008">
    <property type="protein sequence ID" value="GEE04157.1"/>
    <property type="molecule type" value="Genomic_DNA"/>
</dbReference>
<dbReference type="RefSeq" id="WP_161894154.1">
    <property type="nucleotide sequence ID" value="NZ_BJOV01000002.1"/>
</dbReference>
<evidence type="ECO:0000313" key="3">
    <source>
        <dbReference type="Proteomes" id="UP000444960"/>
    </source>
</evidence>
<evidence type="ECO:0000313" key="1">
    <source>
        <dbReference type="EMBL" id="GEE00228.1"/>
    </source>
</evidence>
<accession>A0A7I9V480</accession>